<protein>
    <submittedName>
        <fullName evidence="1">Uncharacterized protein</fullName>
    </submittedName>
</protein>
<dbReference type="EMBL" id="BPLR01003412">
    <property type="protein sequence ID" value="GIX84219.1"/>
    <property type="molecule type" value="Genomic_DNA"/>
</dbReference>
<comment type="caution">
    <text evidence="1">The sequence shown here is derived from an EMBL/GenBank/DDBJ whole genome shotgun (WGS) entry which is preliminary data.</text>
</comment>
<keyword evidence="2" id="KW-1185">Reference proteome</keyword>
<gene>
    <name evidence="1" type="ORF">CEXT_37451</name>
</gene>
<feature type="non-terminal residue" evidence="1">
    <location>
        <position position="27"/>
    </location>
</feature>
<sequence>MTSTYKHKNLHITAASPPGVSFLCLVQ</sequence>
<proteinExistence type="predicted"/>
<organism evidence="1 2">
    <name type="scientific">Caerostris extrusa</name>
    <name type="common">Bark spider</name>
    <name type="synonym">Caerostris bankana</name>
    <dbReference type="NCBI Taxonomy" id="172846"/>
    <lineage>
        <taxon>Eukaryota</taxon>
        <taxon>Metazoa</taxon>
        <taxon>Ecdysozoa</taxon>
        <taxon>Arthropoda</taxon>
        <taxon>Chelicerata</taxon>
        <taxon>Arachnida</taxon>
        <taxon>Araneae</taxon>
        <taxon>Araneomorphae</taxon>
        <taxon>Entelegynae</taxon>
        <taxon>Araneoidea</taxon>
        <taxon>Araneidae</taxon>
        <taxon>Caerostris</taxon>
    </lineage>
</organism>
<name>A0AAV4NHE6_CAEEX</name>
<accession>A0AAV4NHE6</accession>
<evidence type="ECO:0000313" key="1">
    <source>
        <dbReference type="EMBL" id="GIX84219.1"/>
    </source>
</evidence>
<dbReference type="Proteomes" id="UP001054945">
    <property type="component" value="Unassembled WGS sequence"/>
</dbReference>
<reference evidence="1 2" key="1">
    <citation type="submission" date="2021-06" db="EMBL/GenBank/DDBJ databases">
        <title>Caerostris extrusa draft genome.</title>
        <authorList>
            <person name="Kono N."/>
            <person name="Arakawa K."/>
        </authorList>
    </citation>
    <scope>NUCLEOTIDE SEQUENCE [LARGE SCALE GENOMIC DNA]</scope>
</reference>
<dbReference type="AlphaFoldDB" id="A0AAV4NHE6"/>
<evidence type="ECO:0000313" key="2">
    <source>
        <dbReference type="Proteomes" id="UP001054945"/>
    </source>
</evidence>